<evidence type="ECO:0000256" key="2">
    <source>
        <dbReference type="SAM" id="Phobius"/>
    </source>
</evidence>
<feature type="region of interest" description="Disordered" evidence="1">
    <location>
        <begin position="169"/>
        <end position="189"/>
    </location>
</feature>
<evidence type="ECO:0000256" key="1">
    <source>
        <dbReference type="SAM" id="MobiDB-lite"/>
    </source>
</evidence>
<dbReference type="EMBL" id="CADCXV010000566">
    <property type="protein sequence ID" value="CAB0030861.1"/>
    <property type="molecule type" value="Genomic_DNA"/>
</dbReference>
<feature type="compositionally biased region" description="Basic residues" evidence="1">
    <location>
        <begin position="169"/>
        <end position="178"/>
    </location>
</feature>
<sequence length="348" mass="39293">MKIPSDKILWYYMFMLNSSLWFHNVCCFLLHTVPACLVDCLAIMTGREPQSVLFLFLLSLIYTPTPPTIMCTFRSFLFQIGQSLQKDPQVQPRDIVLLDAAVAVPQSQRHGPVEAHESRRSQQVLLQHREPRLDGLLLLSRAGPAQVYTRGPDRDRRAREEKILPMCHRRRQQRHRRTSGMSEENQKPKKMIAAPPDEFQAQIRIEPRIVGLISTRGHPTALGAVVTGPRMVLVDHRNRPVMIESAISRRLQCMMRSSPSAGAPSQARGPSKNCYPSQPRPLAVCDHVIDGGPRQKETGTVRRTHPLLAQGLFETRSVGCQCSAEQSIFRTKQKGDRFVFSIGKLYGG</sequence>
<proteinExistence type="predicted"/>
<feature type="transmembrane region" description="Helical" evidence="2">
    <location>
        <begin position="20"/>
        <end position="41"/>
    </location>
</feature>
<dbReference type="AlphaFoldDB" id="A0A6H5I0Q9"/>
<keyword evidence="2" id="KW-0472">Membrane</keyword>
<reference evidence="3 4" key="1">
    <citation type="submission" date="2020-02" db="EMBL/GenBank/DDBJ databases">
        <authorList>
            <person name="Ferguson B K."/>
        </authorList>
    </citation>
    <scope>NUCLEOTIDE SEQUENCE [LARGE SCALE GENOMIC DNA]</scope>
</reference>
<feature type="transmembrane region" description="Helical" evidence="2">
    <location>
        <begin position="53"/>
        <end position="77"/>
    </location>
</feature>
<name>A0A6H5I0Q9_9HYME</name>
<evidence type="ECO:0000313" key="3">
    <source>
        <dbReference type="EMBL" id="CAB0030861.1"/>
    </source>
</evidence>
<evidence type="ECO:0000313" key="4">
    <source>
        <dbReference type="Proteomes" id="UP000479190"/>
    </source>
</evidence>
<organism evidence="3 4">
    <name type="scientific">Trichogramma brassicae</name>
    <dbReference type="NCBI Taxonomy" id="86971"/>
    <lineage>
        <taxon>Eukaryota</taxon>
        <taxon>Metazoa</taxon>
        <taxon>Ecdysozoa</taxon>
        <taxon>Arthropoda</taxon>
        <taxon>Hexapoda</taxon>
        <taxon>Insecta</taxon>
        <taxon>Pterygota</taxon>
        <taxon>Neoptera</taxon>
        <taxon>Endopterygota</taxon>
        <taxon>Hymenoptera</taxon>
        <taxon>Apocrita</taxon>
        <taxon>Proctotrupomorpha</taxon>
        <taxon>Chalcidoidea</taxon>
        <taxon>Trichogrammatidae</taxon>
        <taxon>Trichogramma</taxon>
    </lineage>
</organism>
<keyword evidence="2" id="KW-0812">Transmembrane</keyword>
<accession>A0A6H5I0Q9</accession>
<gene>
    <name evidence="3" type="ORF">TBRA_LOCUS2846</name>
</gene>
<keyword evidence="2" id="KW-1133">Transmembrane helix</keyword>
<keyword evidence="4" id="KW-1185">Reference proteome</keyword>
<protein>
    <submittedName>
        <fullName evidence="3">Uncharacterized protein</fullName>
    </submittedName>
</protein>
<dbReference type="Proteomes" id="UP000479190">
    <property type="component" value="Unassembled WGS sequence"/>
</dbReference>